<dbReference type="AlphaFoldDB" id="A0A8B8TSH3"/>
<proteinExistence type="predicted"/>
<organism evidence="2 3">
    <name type="scientific">Camelus ferus</name>
    <name type="common">Wild bactrian camel</name>
    <name type="synonym">Camelus bactrianus ferus</name>
    <dbReference type="NCBI Taxonomy" id="419612"/>
    <lineage>
        <taxon>Eukaryota</taxon>
        <taxon>Metazoa</taxon>
        <taxon>Chordata</taxon>
        <taxon>Craniata</taxon>
        <taxon>Vertebrata</taxon>
        <taxon>Euteleostomi</taxon>
        <taxon>Mammalia</taxon>
        <taxon>Eutheria</taxon>
        <taxon>Laurasiatheria</taxon>
        <taxon>Artiodactyla</taxon>
        <taxon>Tylopoda</taxon>
        <taxon>Camelidae</taxon>
        <taxon>Camelus</taxon>
    </lineage>
</organism>
<protein>
    <submittedName>
        <fullName evidence="3">ADM isoform X2</fullName>
    </submittedName>
</protein>
<sequence>MRDPYPDPRTSPPPPHPHRRALRAPECRSARPRKEREGARAAQAPPPCALLIKPRNASRPLSGFLVTLGGTARDSPPLVSHHSLESGFGHCQSDVSDLILPVLGSSPPQQGPLRGASHIMAQLVHTTGIPETQSPPLRQPNFEKLSGEPLGA</sequence>
<feature type="region of interest" description="Disordered" evidence="1">
    <location>
        <begin position="1"/>
        <end position="47"/>
    </location>
</feature>
<name>A0A8B8TSH3_CAMFR</name>
<keyword evidence="2" id="KW-1185">Reference proteome</keyword>
<evidence type="ECO:0000313" key="3">
    <source>
        <dbReference type="RefSeq" id="XP_032344925.1"/>
    </source>
</evidence>
<accession>A0A8B8TSH3</accession>
<reference evidence="3" key="1">
    <citation type="submission" date="2025-08" db="UniProtKB">
        <authorList>
            <consortium name="RefSeq"/>
        </authorList>
    </citation>
    <scope>IDENTIFICATION</scope>
    <source>
        <tissue evidence="3">Ear skin</tissue>
    </source>
</reference>
<dbReference type="Proteomes" id="UP000694856">
    <property type="component" value="Chromosome 10"/>
</dbReference>
<feature type="compositionally biased region" description="Basic and acidic residues" evidence="1">
    <location>
        <begin position="23"/>
        <end position="39"/>
    </location>
</feature>
<feature type="region of interest" description="Disordered" evidence="1">
    <location>
        <begin position="127"/>
        <end position="152"/>
    </location>
</feature>
<dbReference type="GeneID" id="102504966"/>
<dbReference type="RefSeq" id="XP_032344925.1">
    <property type="nucleotide sequence ID" value="XM_032489034.1"/>
</dbReference>
<evidence type="ECO:0000256" key="1">
    <source>
        <dbReference type="SAM" id="MobiDB-lite"/>
    </source>
</evidence>
<dbReference type="CTD" id="133"/>
<evidence type="ECO:0000313" key="2">
    <source>
        <dbReference type="Proteomes" id="UP000694856"/>
    </source>
</evidence>
<gene>
    <name evidence="3" type="primary">ADM</name>
</gene>